<dbReference type="InterPro" id="IPR036291">
    <property type="entry name" value="NAD(P)-bd_dom_sf"/>
</dbReference>
<gene>
    <name evidence="1" type="ORF">GCM10009665_59780</name>
</gene>
<organism evidence="1 2">
    <name type="scientific">Kitasatospora nipponensis</name>
    <dbReference type="NCBI Taxonomy" id="258049"/>
    <lineage>
        <taxon>Bacteria</taxon>
        <taxon>Bacillati</taxon>
        <taxon>Actinomycetota</taxon>
        <taxon>Actinomycetes</taxon>
        <taxon>Kitasatosporales</taxon>
        <taxon>Streptomycetaceae</taxon>
        <taxon>Kitasatospora</taxon>
    </lineage>
</organism>
<dbReference type="PANTHER" id="PTHR24314:SF21">
    <property type="entry name" value="CHLOROPHYLL(IDE) B REDUCTASE NYC1, CHLOROPLASTIC-RELATED"/>
    <property type="match status" value="1"/>
</dbReference>
<dbReference type="EMBL" id="BAAALF010000150">
    <property type="protein sequence ID" value="GAA1262181.1"/>
    <property type="molecule type" value="Genomic_DNA"/>
</dbReference>
<dbReference type="Proteomes" id="UP001500037">
    <property type="component" value="Unassembled WGS sequence"/>
</dbReference>
<dbReference type="Pfam" id="PF00106">
    <property type="entry name" value="adh_short"/>
    <property type="match status" value="1"/>
</dbReference>
<name>A0ABN1WRM3_9ACTN</name>
<dbReference type="Gene3D" id="3.40.50.720">
    <property type="entry name" value="NAD(P)-binding Rossmann-like Domain"/>
    <property type="match status" value="1"/>
</dbReference>
<dbReference type="SUPFAM" id="SSF51735">
    <property type="entry name" value="NAD(P)-binding Rossmann-fold domains"/>
    <property type="match status" value="1"/>
</dbReference>
<accession>A0ABN1WRM3</accession>
<evidence type="ECO:0000313" key="2">
    <source>
        <dbReference type="Proteomes" id="UP001500037"/>
    </source>
</evidence>
<evidence type="ECO:0000313" key="1">
    <source>
        <dbReference type="EMBL" id="GAA1262181.1"/>
    </source>
</evidence>
<dbReference type="PANTHER" id="PTHR24314">
    <property type="entry name" value="NON-SPECIFIC LIPID TRANSFER PROTEIN-RELATED"/>
    <property type="match status" value="1"/>
</dbReference>
<dbReference type="InterPro" id="IPR002347">
    <property type="entry name" value="SDR_fam"/>
</dbReference>
<sequence length="264" mass="27920">MAGMTVIVITGGTRGIGRGLAGAFASRGCQVVICGRSEQAARASAAELGPAVLGVAADVTSRPDMERLWDTAQDQFGRVDHWINNAGTALAPQLLWDIPESDIRTVVEVNMIGAINGSSVAAARMLAAGGGFVWNMVGFGSNGRVSRGMAPYGSTKRALAYLHDTLTLETRGTAVRAGLLSPGLVVTELVAENDLRADLRGRRQQVYYEVLSDPMDVVAPWMADRVLAARRNGTRVERLTTPKALGRLAGAGLRGRVRPAAGRR</sequence>
<keyword evidence="2" id="KW-1185">Reference proteome</keyword>
<proteinExistence type="predicted"/>
<reference evidence="1 2" key="1">
    <citation type="journal article" date="2019" name="Int. J. Syst. Evol. Microbiol.">
        <title>The Global Catalogue of Microorganisms (GCM) 10K type strain sequencing project: providing services to taxonomists for standard genome sequencing and annotation.</title>
        <authorList>
            <consortium name="The Broad Institute Genomics Platform"/>
            <consortium name="The Broad Institute Genome Sequencing Center for Infectious Disease"/>
            <person name="Wu L."/>
            <person name="Ma J."/>
        </authorList>
    </citation>
    <scope>NUCLEOTIDE SEQUENCE [LARGE SCALE GENOMIC DNA]</scope>
    <source>
        <strain evidence="1 2">JCM 13004</strain>
    </source>
</reference>
<comment type="caution">
    <text evidence="1">The sequence shown here is derived from an EMBL/GenBank/DDBJ whole genome shotgun (WGS) entry which is preliminary data.</text>
</comment>
<protein>
    <recommendedName>
        <fullName evidence="3">Short-subunit dehydrogenase</fullName>
    </recommendedName>
</protein>
<evidence type="ECO:0008006" key="3">
    <source>
        <dbReference type="Google" id="ProtNLM"/>
    </source>
</evidence>
<dbReference type="CDD" id="cd05233">
    <property type="entry name" value="SDR_c"/>
    <property type="match status" value="1"/>
</dbReference>
<dbReference type="InterPro" id="IPR052625">
    <property type="entry name" value="Chl_b_Red"/>
</dbReference>
<dbReference type="PRINTS" id="PR00081">
    <property type="entry name" value="GDHRDH"/>
</dbReference>